<feature type="compositionally biased region" description="Low complexity" evidence="5">
    <location>
        <begin position="157"/>
        <end position="183"/>
    </location>
</feature>
<dbReference type="GO" id="GO:0005975">
    <property type="term" value="P:carbohydrate metabolic process"/>
    <property type="evidence" value="ECO:0007669"/>
    <property type="project" value="TreeGrafter"/>
</dbReference>
<proteinExistence type="inferred from homology"/>
<evidence type="ECO:0000256" key="2">
    <source>
        <dbReference type="ARBA" id="ARBA00010566"/>
    </source>
</evidence>
<comment type="caution">
    <text evidence="7">The sequence shown here is derived from an EMBL/GenBank/DDBJ whole genome shotgun (WGS) entry which is preliminary data.</text>
</comment>
<comment type="similarity">
    <text evidence="2">Belongs to the citrate synthase family.</text>
</comment>
<dbReference type="CDD" id="cd06102">
    <property type="entry name" value="citrate_synt_like_2"/>
    <property type="match status" value="1"/>
</dbReference>
<comment type="pathway">
    <text evidence="1">Carbohydrate metabolism; tricarboxylic acid cycle; isocitrate from oxaloacetate: step 1/2.</text>
</comment>
<dbReference type="InterPro" id="IPR016142">
    <property type="entry name" value="Citrate_synth-like_lrg_a-sub"/>
</dbReference>
<evidence type="ECO:0000313" key="7">
    <source>
        <dbReference type="EMBL" id="RKH37007.1"/>
    </source>
</evidence>
<dbReference type="Gene3D" id="1.10.580.10">
    <property type="entry name" value="Citrate Synthase, domain 1"/>
    <property type="match status" value="1"/>
</dbReference>
<dbReference type="AlphaFoldDB" id="A0A3A8MXK7"/>
<feature type="region of interest" description="Disordered" evidence="5">
    <location>
        <begin position="140"/>
        <end position="183"/>
    </location>
</feature>
<accession>A0A3A8MXK7</accession>
<dbReference type="GO" id="GO:0005829">
    <property type="term" value="C:cytosol"/>
    <property type="evidence" value="ECO:0007669"/>
    <property type="project" value="TreeGrafter"/>
</dbReference>
<keyword evidence="8" id="KW-1185">Reference proteome</keyword>
<dbReference type="Pfam" id="PF00285">
    <property type="entry name" value="Citrate_synt"/>
    <property type="match status" value="1"/>
</dbReference>
<dbReference type="PANTHER" id="PTHR11739">
    <property type="entry name" value="CITRATE SYNTHASE"/>
    <property type="match status" value="1"/>
</dbReference>
<dbReference type="Pfam" id="PF12728">
    <property type="entry name" value="HTH_17"/>
    <property type="match status" value="1"/>
</dbReference>
<dbReference type="PANTHER" id="PTHR11739:SF4">
    <property type="entry name" value="CITRATE SYNTHASE, PEROXISOMAL"/>
    <property type="match status" value="1"/>
</dbReference>
<dbReference type="SUPFAM" id="SSF48256">
    <property type="entry name" value="Citrate synthase"/>
    <property type="match status" value="1"/>
</dbReference>
<evidence type="ECO:0000313" key="8">
    <source>
        <dbReference type="Proteomes" id="UP000273405"/>
    </source>
</evidence>
<sequence>MVRRSGGRSQSRFDHPPEEELLRAEEAAALLGVKRATLYTYVSRGLVRCVPEKGTKENRYLRADVERLKTRHDARAGHAAVASGALRWGEPVIDSSVSRVGEEGLAYRGHDAVALATEGHLFEDVAELLWTGSLPNESTPWPLSGVLPPASEQAGPRATSSAAERASSSQRETPPLSPASLAALLPRGTPPLSALSALVPLLAASDEGRFSAPPEQDKVRARRLIRHLGAWVCVAQAPGRVSRALKEDTVAASLATAWDTKLKRAPELINRALILCADHELNTSTFAARVTASSGADLYACMSAALAALSGHRHGGSCDRVEALLTEVGRPERAAQVVHGRLRRGEAVTGFGHRLYPHGDPRTPPLVEAALSVRPESLRVRVARAVMDTMRDAGHPPPAMDFGLVMLADALGLPSGAATVLFGLGRTAGWVAHILEQREQGHLLRPRARYVDSPARSGST</sequence>
<protein>
    <recommendedName>
        <fullName evidence="3">citrate synthase (unknown stereospecificity)</fullName>
        <ecNumber evidence="3">2.3.3.16</ecNumber>
    </recommendedName>
</protein>
<evidence type="ECO:0000256" key="3">
    <source>
        <dbReference type="ARBA" id="ARBA00012972"/>
    </source>
</evidence>
<organism evidence="7 8">
    <name type="scientific">Corallococcus sicarius</name>
    <dbReference type="NCBI Taxonomy" id="2316726"/>
    <lineage>
        <taxon>Bacteria</taxon>
        <taxon>Pseudomonadati</taxon>
        <taxon>Myxococcota</taxon>
        <taxon>Myxococcia</taxon>
        <taxon>Myxococcales</taxon>
        <taxon>Cystobacterineae</taxon>
        <taxon>Myxococcaceae</taxon>
        <taxon>Corallococcus</taxon>
    </lineage>
</organism>
<dbReference type="InterPro" id="IPR002020">
    <property type="entry name" value="Citrate_synthase"/>
</dbReference>
<dbReference type="GO" id="GO:0036440">
    <property type="term" value="F:citrate synthase activity"/>
    <property type="evidence" value="ECO:0007669"/>
    <property type="project" value="UniProtKB-EC"/>
</dbReference>
<dbReference type="Proteomes" id="UP000273405">
    <property type="component" value="Unassembled WGS sequence"/>
</dbReference>
<evidence type="ECO:0000259" key="6">
    <source>
        <dbReference type="Pfam" id="PF12728"/>
    </source>
</evidence>
<dbReference type="EC" id="2.3.3.16" evidence="3"/>
<evidence type="ECO:0000256" key="1">
    <source>
        <dbReference type="ARBA" id="ARBA00004751"/>
    </source>
</evidence>
<dbReference type="InterPro" id="IPR036969">
    <property type="entry name" value="Citrate_synthase_sf"/>
</dbReference>
<dbReference type="OrthoDB" id="9786046at2"/>
<dbReference type="UniPathway" id="UPA00223">
    <property type="reaction ID" value="UER00717"/>
</dbReference>
<gene>
    <name evidence="7" type="ORF">D7X12_31110</name>
</gene>
<dbReference type="PRINTS" id="PR00143">
    <property type="entry name" value="CITRTSNTHASE"/>
</dbReference>
<keyword evidence="4" id="KW-0808">Transferase</keyword>
<evidence type="ECO:0000256" key="5">
    <source>
        <dbReference type="SAM" id="MobiDB-lite"/>
    </source>
</evidence>
<name>A0A3A8MXK7_9BACT</name>
<evidence type="ECO:0000256" key="4">
    <source>
        <dbReference type="ARBA" id="ARBA00022679"/>
    </source>
</evidence>
<dbReference type="InterPro" id="IPR041657">
    <property type="entry name" value="HTH_17"/>
</dbReference>
<reference evidence="8" key="1">
    <citation type="submission" date="2018-09" db="EMBL/GenBank/DDBJ databases">
        <authorList>
            <person name="Livingstone P.G."/>
            <person name="Whitworth D.E."/>
        </authorList>
    </citation>
    <scope>NUCLEOTIDE SEQUENCE [LARGE SCALE GENOMIC DNA]</scope>
    <source>
        <strain evidence="8">CA040B</strain>
    </source>
</reference>
<dbReference type="Gene3D" id="1.10.230.10">
    <property type="entry name" value="Cytochrome P450-Terp, domain 2"/>
    <property type="match status" value="1"/>
</dbReference>
<dbReference type="InterPro" id="IPR016143">
    <property type="entry name" value="Citrate_synth-like_sm_a-sub"/>
</dbReference>
<feature type="domain" description="Helix-turn-helix" evidence="6">
    <location>
        <begin position="21"/>
        <end position="71"/>
    </location>
</feature>
<dbReference type="GO" id="GO:0006099">
    <property type="term" value="P:tricarboxylic acid cycle"/>
    <property type="evidence" value="ECO:0007669"/>
    <property type="project" value="UniProtKB-UniPathway"/>
</dbReference>
<dbReference type="RefSeq" id="WP_120628875.1">
    <property type="nucleotide sequence ID" value="NZ_RAWG01000266.1"/>
</dbReference>
<dbReference type="EMBL" id="RAWG01000266">
    <property type="protein sequence ID" value="RKH37007.1"/>
    <property type="molecule type" value="Genomic_DNA"/>
</dbReference>